<sequence>MLVRIPQVLTPTEVAYCRERLEAAAWVDGKATAGEQSAKAKFNLQVPQDSAEGKELADLVLRALGRSALFATAALPLKVFPPLFNRYDVGMTFHAHVDNAIRPVPGTGQRIRTDVSSTLFLSAPEDYDGGELVIEDTYGTQEVKLGAGDLVVYPATSLHRVNPVTRGSRWASFFWTQSMVKDDGQRQFLYDLDMGIIALRQDLPDDHAGVLAMTAAYHNLLRRWVEM</sequence>
<feature type="binding site" evidence="7">
    <location>
        <position position="169"/>
    </location>
    <ligand>
        <name>2-oxoglutarate</name>
        <dbReference type="ChEBI" id="CHEBI:16810"/>
    </ligand>
</feature>
<dbReference type="Gene3D" id="4.10.860.20">
    <property type="entry name" value="Rabenosyn, Rab binding domain"/>
    <property type="match status" value="1"/>
</dbReference>
<dbReference type="NCBIfam" id="NF003974">
    <property type="entry name" value="PRK05467.1-3"/>
    <property type="match status" value="1"/>
</dbReference>
<keyword evidence="6 7" id="KW-0408">Iron</keyword>
<dbReference type="InterPro" id="IPR005123">
    <property type="entry name" value="Oxoglu/Fe-dep_dioxygenase_dom"/>
</dbReference>
<dbReference type="Proteomes" id="UP001589789">
    <property type="component" value="Unassembled WGS sequence"/>
</dbReference>
<feature type="binding site" evidence="7">
    <location>
        <position position="159"/>
    </location>
    <ligand>
        <name>Fe cation</name>
        <dbReference type="ChEBI" id="CHEBI:24875"/>
    </ligand>
</feature>
<name>A0ABV6INT4_9PROT</name>
<dbReference type="InterPro" id="IPR006620">
    <property type="entry name" value="Pro_4_hyd_alph"/>
</dbReference>
<dbReference type="Pfam" id="PF18331">
    <property type="entry name" value="PKHD_C"/>
    <property type="match status" value="1"/>
</dbReference>
<comment type="cofactor">
    <cofactor evidence="1 7">
        <name>L-ascorbate</name>
        <dbReference type="ChEBI" id="CHEBI:38290"/>
    </cofactor>
</comment>
<evidence type="ECO:0000259" key="8">
    <source>
        <dbReference type="PROSITE" id="PS51471"/>
    </source>
</evidence>
<evidence type="ECO:0000256" key="2">
    <source>
        <dbReference type="ARBA" id="ARBA00022723"/>
    </source>
</evidence>
<keyword evidence="10" id="KW-1185">Reference proteome</keyword>
<keyword evidence="3 7" id="KW-0847">Vitamin C</keyword>
<dbReference type="EMBL" id="JBHLVZ010000005">
    <property type="protein sequence ID" value="MFC0385280.1"/>
    <property type="molecule type" value="Genomic_DNA"/>
</dbReference>
<dbReference type="PROSITE" id="PS51471">
    <property type="entry name" value="FE2OG_OXY"/>
    <property type="match status" value="1"/>
</dbReference>
<evidence type="ECO:0000256" key="4">
    <source>
        <dbReference type="ARBA" id="ARBA00022964"/>
    </source>
</evidence>
<dbReference type="Pfam" id="PF13640">
    <property type="entry name" value="2OG-FeII_Oxy_3"/>
    <property type="match status" value="1"/>
</dbReference>
<dbReference type="SMART" id="SM00702">
    <property type="entry name" value="P4Hc"/>
    <property type="match status" value="1"/>
</dbReference>
<evidence type="ECO:0000313" key="10">
    <source>
        <dbReference type="Proteomes" id="UP001589789"/>
    </source>
</evidence>
<dbReference type="GO" id="GO:0051213">
    <property type="term" value="F:dioxygenase activity"/>
    <property type="evidence" value="ECO:0007669"/>
    <property type="project" value="UniProtKB-KW"/>
</dbReference>
<dbReference type="InterPro" id="IPR041097">
    <property type="entry name" value="PKHD_C"/>
</dbReference>
<evidence type="ECO:0000256" key="7">
    <source>
        <dbReference type="HAMAP-Rule" id="MF_00657"/>
    </source>
</evidence>
<accession>A0ABV6INT4</accession>
<dbReference type="RefSeq" id="WP_377049431.1">
    <property type="nucleotide sequence ID" value="NZ_JBHLVZ010000005.1"/>
</dbReference>
<dbReference type="PANTHER" id="PTHR41536">
    <property type="entry name" value="PKHD-TYPE HYDROXYLASE YBIX"/>
    <property type="match status" value="1"/>
</dbReference>
<organism evidence="9 10">
    <name type="scientific">Muricoccus vinaceus</name>
    <dbReference type="NCBI Taxonomy" id="424704"/>
    <lineage>
        <taxon>Bacteria</taxon>
        <taxon>Pseudomonadati</taxon>
        <taxon>Pseudomonadota</taxon>
        <taxon>Alphaproteobacteria</taxon>
        <taxon>Acetobacterales</taxon>
        <taxon>Roseomonadaceae</taxon>
        <taxon>Muricoccus</taxon>
    </lineage>
</organism>
<protein>
    <submittedName>
        <fullName evidence="9">Fe2+-dependent dioxygenase</fullName>
    </submittedName>
</protein>
<dbReference type="PANTHER" id="PTHR41536:SF1">
    <property type="entry name" value="PKHD-TYPE HYDROXYLASE YBIX"/>
    <property type="match status" value="1"/>
</dbReference>
<comment type="caution">
    <text evidence="9">The sequence shown here is derived from an EMBL/GenBank/DDBJ whole genome shotgun (WGS) entry which is preliminary data.</text>
</comment>
<evidence type="ECO:0000256" key="3">
    <source>
        <dbReference type="ARBA" id="ARBA00022896"/>
    </source>
</evidence>
<dbReference type="NCBIfam" id="NF003975">
    <property type="entry name" value="PRK05467.1-4"/>
    <property type="match status" value="1"/>
</dbReference>
<reference evidence="9 10" key="1">
    <citation type="submission" date="2024-09" db="EMBL/GenBank/DDBJ databases">
        <authorList>
            <person name="Sun Q."/>
            <person name="Mori K."/>
        </authorList>
    </citation>
    <scope>NUCLEOTIDE SEQUENCE [LARGE SCALE GENOMIC DNA]</scope>
    <source>
        <strain evidence="9 10">CCM 7468</strain>
    </source>
</reference>
<gene>
    <name evidence="9" type="ORF">ACFFIC_06900</name>
</gene>
<keyword evidence="4 7" id="KW-0223">Dioxygenase</keyword>
<dbReference type="HAMAP" id="MF_00657">
    <property type="entry name" value="Hydroxyl_YbiX"/>
    <property type="match status" value="1"/>
</dbReference>
<keyword evidence="2 7" id="KW-0479">Metal-binding</keyword>
<feature type="binding site" evidence="7">
    <location>
        <position position="98"/>
    </location>
    <ligand>
        <name>Fe cation</name>
        <dbReference type="ChEBI" id="CHEBI:24875"/>
    </ligand>
</feature>
<dbReference type="Gene3D" id="2.60.120.620">
    <property type="entry name" value="q2cbj1_9rhob like domain"/>
    <property type="match status" value="1"/>
</dbReference>
<proteinExistence type="inferred from homology"/>
<feature type="domain" description="Fe2OG dioxygenase" evidence="8">
    <location>
        <begin position="78"/>
        <end position="178"/>
    </location>
</feature>
<comment type="cofactor">
    <cofactor evidence="7">
        <name>Fe(2+)</name>
        <dbReference type="ChEBI" id="CHEBI:29033"/>
    </cofactor>
    <text evidence="7">Binds 1 Fe(2+) ion per subunit.</text>
</comment>
<dbReference type="InterPro" id="IPR023550">
    <property type="entry name" value="PKHD_hydroxylase"/>
</dbReference>
<evidence type="ECO:0000256" key="5">
    <source>
        <dbReference type="ARBA" id="ARBA00023002"/>
    </source>
</evidence>
<evidence type="ECO:0000313" key="9">
    <source>
        <dbReference type="EMBL" id="MFC0385280.1"/>
    </source>
</evidence>
<evidence type="ECO:0000256" key="6">
    <source>
        <dbReference type="ARBA" id="ARBA00023004"/>
    </source>
</evidence>
<dbReference type="InterPro" id="IPR044862">
    <property type="entry name" value="Pro_4_hyd_alph_FE2OG_OXY"/>
</dbReference>
<evidence type="ECO:0000256" key="1">
    <source>
        <dbReference type="ARBA" id="ARBA00001961"/>
    </source>
</evidence>
<feature type="binding site" evidence="7">
    <location>
        <position position="96"/>
    </location>
    <ligand>
        <name>Fe cation</name>
        <dbReference type="ChEBI" id="CHEBI:24875"/>
    </ligand>
</feature>
<keyword evidence="5 7" id="KW-0560">Oxidoreductase</keyword>